<dbReference type="GO" id="GO:0012505">
    <property type="term" value="C:endomembrane system"/>
    <property type="evidence" value="ECO:0007669"/>
    <property type="project" value="UniProtKB-SubCell"/>
</dbReference>
<dbReference type="Proteomes" id="UP001626550">
    <property type="component" value="Unassembled WGS sequence"/>
</dbReference>
<comment type="caution">
    <text evidence="5">The sequence shown here is derived from an EMBL/GenBank/DDBJ whole genome shotgun (WGS) entry which is preliminary data.</text>
</comment>
<proteinExistence type="predicted"/>
<dbReference type="FunFam" id="1.20.1270.60:FF:000009">
    <property type="entry name" value="Protein kinase C and casein kinase substrate in neurons 2"/>
    <property type="match status" value="1"/>
</dbReference>
<evidence type="ECO:0000313" key="6">
    <source>
        <dbReference type="Proteomes" id="UP001626550"/>
    </source>
</evidence>
<keyword evidence="5" id="KW-0418">Kinase</keyword>
<keyword evidence="6" id="KW-1185">Reference proteome</keyword>
<gene>
    <name evidence="5" type="primary">PACSIN2</name>
    <name evidence="5" type="ORF">Ciccas_007330</name>
</gene>
<dbReference type="SMART" id="SM00055">
    <property type="entry name" value="FCH"/>
    <property type="match status" value="1"/>
</dbReference>
<evidence type="ECO:0000256" key="3">
    <source>
        <dbReference type="SAM" id="MobiDB-lite"/>
    </source>
</evidence>
<organism evidence="5 6">
    <name type="scientific">Cichlidogyrus casuarinus</name>
    <dbReference type="NCBI Taxonomy" id="1844966"/>
    <lineage>
        <taxon>Eukaryota</taxon>
        <taxon>Metazoa</taxon>
        <taxon>Spiralia</taxon>
        <taxon>Lophotrochozoa</taxon>
        <taxon>Platyhelminthes</taxon>
        <taxon>Monogenea</taxon>
        <taxon>Monopisthocotylea</taxon>
        <taxon>Dactylogyridea</taxon>
        <taxon>Ancyrocephalidae</taxon>
        <taxon>Cichlidogyrus</taxon>
    </lineage>
</organism>
<dbReference type="InterPro" id="IPR031160">
    <property type="entry name" value="F_BAR_dom"/>
</dbReference>
<keyword evidence="2" id="KW-0175">Coiled coil</keyword>
<comment type="subcellular location">
    <subcellularLocation>
        <location evidence="1">Endomembrane system</location>
        <topology evidence="1">Peripheral membrane protein</topology>
    </subcellularLocation>
</comment>
<dbReference type="GO" id="GO:0016301">
    <property type="term" value="F:kinase activity"/>
    <property type="evidence" value="ECO:0007669"/>
    <property type="project" value="UniProtKB-KW"/>
</dbReference>
<evidence type="ECO:0000256" key="1">
    <source>
        <dbReference type="ARBA" id="ARBA00004184"/>
    </source>
</evidence>
<evidence type="ECO:0000313" key="5">
    <source>
        <dbReference type="EMBL" id="KAL3314060.1"/>
    </source>
</evidence>
<dbReference type="SUPFAM" id="SSF103657">
    <property type="entry name" value="BAR/IMD domain-like"/>
    <property type="match status" value="1"/>
</dbReference>
<name>A0ABD2Q385_9PLAT</name>
<dbReference type="Pfam" id="PF00611">
    <property type="entry name" value="FCH"/>
    <property type="match status" value="1"/>
</dbReference>
<dbReference type="InterPro" id="IPR001060">
    <property type="entry name" value="FCH_dom"/>
</dbReference>
<feature type="domain" description="F-BAR" evidence="4">
    <location>
        <begin position="11"/>
        <end position="283"/>
    </location>
</feature>
<accession>A0ABD2Q385</accession>
<evidence type="ECO:0000259" key="4">
    <source>
        <dbReference type="PROSITE" id="PS51741"/>
    </source>
</evidence>
<dbReference type="AlphaFoldDB" id="A0ABD2Q385"/>
<dbReference type="PROSITE" id="PS51741">
    <property type="entry name" value="F_BAR"/>
    <property type="match status" value="1"/>
</dbReference>
<dbReference type="Gene3D" id="1.20.1270.60">
    <property type="entry name" value="Arfaptin homology (AH) domain/BAR domain"/>
    <property type="match status" value="1"/>
</dbReference>
<reference evidence="5 6" key="1">
    <citation type="submission" date="2024-11" db="EMBL/GenBank/DDBJ databases">
        <title>Adaptive evolution of stress response genes in parasites aligns with host niche diversity.</title>
        <authorList>
            <person name="Hahn C."/>
            <person name="Resl P."/>
        </authorList>
    </citation>
    <scope>NUCLEOTIDE SEQUENCE [LARGE SCALE GENOMIC DNA]</scope>
    <source>
        <strain evidence="5">EGGRZ-B1_66</strain>
        <tissue evidence="5">Body</tissue>
    </source>
</reference>
<evidence type="ECO:0000256" key="2">
    <source>
        <dbReference type="PROSITE-ProRule" id="PRU01077"/>
    </source>
</evidence>
<dbReference type="PANTHER" id="PTHR23065">
    <property type="entry name" value="PROLINE-SERINE-THREONINE PHOSPHATASE INTERACTING PROTEIN 1"/>
    <property type="match status" value="1"/>
</dbReference>
<protein>
    <submittedName>
        <fullName evidence="5">Protein kinase C and casein kinase substrate in neurons protein 2</fullName>
    </submittedName>
</protein>
<dbReference type="InterPro" id="IPR027267">
    <property type="entry name" value="AH/BAR_dom_sf"/>
</dbReference>
<dbReference type="PANTHER" id="PTHR23065:SF11">
    <property type="entry name" value="SYNDAPIN, ISOFORM C"/>
    <property type="match status" value="1"/>
</dbReference>
<feature type="region of interest" description="Disordered" evidence="3">
    <location>
        <begin position="194"/>
        <end position="213"/>
    </location>
</feature>
<keyword evidence="5" id="KW-0808">Transferase</keyword>
<dbReference type="EMBL" id="JBJKFK010001111">
    <property type="protein sequence ID" value="KAL3314060.1"/>
    <property type="molecule type" value="Genomic_DNA"/>
</dbReference>
<sequence length="319" mass="36806">MSYVEDQDVILSEKASFWEPKCFIRTVKRLENANKLTSDFSQLVAERASIENSYSENLRKWSSKWSSLVSTGIEYGTGAQPWNAVCEEANQISDMHKKNADVLTQEIQAQIKRWQKEQFHKSHVPGQTLKEAKMLEHEFETAQKPWSKKLKKLSQCKKDYYLACKHLSSLKVQAENAYNDPSGTQEQLKKIQEKTKRAETDQSRTQAAYQGAVSELKSDESRYQDDMRRVFDKSQGLEQCRLAFFKQMFIGIYEALDLSKKHNIESIYTSMVKTIGTSSPEEDLTIWSNNHGINMPFVCPQFEVRKTVFVHDLSGLFAL</sequence>